<reference evidence="1" key="1">
    <citation type="submission" date="2022-04" db="EMBL/GenBank/DDBJ databases">
        <title>Chromosome-scale genome assembly of Holotrichia oblita Faldermann.</title>
        <authorList>
            <person name="Rongchong L."/>
        </authorList>
    </citation>
    <scope>NUCLEOTIDE SEQUENCE</scope>
    <source>
        <strain evidence="1">81SQS9</strain>
    </source>
</reference>
<evidence type="ECO:0000313" key="1">
    <source>
        <dbReference type="EMBL" id="KAI4454569.1"/>
    </source>
</evidence>
<sequence length="291" mass="33121">MYRQGFSTLIKQCLRISIAPIQQTERRHIKRWVAPTLRELQRRRDKIGPPKPEPRSSYLEWNYDAEVFAFSKRLGEEFDENVLRQALTHRSYTLKQEENDGVHIDDNSALIEKGYNLITTYLKEEFAKTYPDVLVGVLHDHLITTEMLAHVATHIGLRDIVLCTDFPVEPATLANTFASIVAALEISSGKERAKKFINDILVAQLNGKDVYDLWKLNDAFGYLKTILKDKDIEPRLCNQSGASTILANYQVGLYSNKQLLGIGFGETVSIAKHTAALDAIRRIYNKRSLLS</sequence>
<dbReference type="Proteomes" id="UP001056778">
    <property type="component" value="Chromosome 9"/>
</dbReference>
<evidence type="ECO:0000313" key="2">
    <source>
        <dbReference type="Proteomes" id="UP001056778"/>
    </source>
</evidence>
<proteinExistence type="predicted"/>
<keyword evidence="2" id="KW-1185">Reference proteome</keyword>
<dbReference type="EMBL" id="CM043023">
    <property type="protein sequence ID" value="KAI4454569.1"/>
    <property type="molecule type" value="Genomic_DNA"/>
</dbReference>
<organism evidence="1 2">
    <name type="scientific">Holotrichia oblita</name>
    <name type="common">Chafer beetle</name>
    <dbReference type="NCBI Taxonomy" id="644536"/>
    <lineage>
        <taxon>Eukaryota</taxon>
        <taxon>Metazoa</taxon>
        <taxon>Ecdysozoa</taxon>
        <taxon>Arthropoda</taxon>
        <taxon>Hexapoda</taxon>
        <taxon>Insecta</taxon>
        <taxon>Pterygota</taxon>
        <taxon>Neoptera</taxon>
        <taxon>Endopterygota</taxon>
        <taxon>Coleoptera</taxon>
        <taxon>Polyphaga</taxon>
        <taxon>Scarabaeiformia</taxon>
        <taxon>Scarabaeidae</taxon>
        <taxon>Melolonthinae</taxon>
        <taxon>Holotrichia</taxon>
    </lineage>
</organism>
<name>A0ACB9SJB8_HOLOL</name>
<protein>
    <submittedName>
        <fullName evidence="1">Ribonuclease iii</fullName>
    </submittedName>
</protein>
<accession>A0ACB9SJB8</accession>
<gene>
    <name evidence="1" type="ORF">MML48_9g00016184</name>
</gene>
<comment type="caution">
    <text evidence="1">The sequence shown here is derived from an EMBL/GenBank/DDBJ whole genome shotgun (WGS) entry which is preliminary data.</text>
</comment>